<dbReference type="SUPFAM" id="SSF52129">
    <property type="entry name" value="Caspase-like"/>
    <property type="match status" value="1"/>
</dbReference>
<dbReference type="Pfam" id="PF00656">
    <property type="entry name" value="Peptidase_C14"/>
    <property type="match status" value="1"/>
</dbReference>
<dbReference type="GO" id="GO:0004197">
    <property type="term" value="F:cysteine-type endopeptidase activity"/>
    <property type="evidence" value="ECO:0007669"/>
    <property type="project" value="InterPro"/>
</dbReference>
<dbReference type="Proteomes" id="UP000316215">
    <property type="component" value="Chromosome"/>
</dbReference>
<evidence type="ECO:0000256" key="1">
    <source>
        <dbReference type="SAM" id="MobiDB-lite"/>
    </source>
</evidence>
<feature type="domain" description="Peptidase C14 caspase" evidence="2">
    <location>
        <begin position="3"/>
        <end position="272"/>
    </location>
</feature>
<dbReference type="InterPro" id="IPR050452">
    <property type="entry name" value="Metacaspase"/>
</dbReference>
<evidence type="ECO:0000259" key="2">
    <source>
        <dbReference type="Pfam" id="PF00656"/>
    </source>
</evidence>
<feature type="compositionally biased region" description="Low complexity" evidence="1">
    <location>
        <begin position="328"/>
        <end position="337"/>
    </location>
</feature>
<dbReference type="Gene3D" id="3.40.50.1460">
    <property type="match status" value="1"/>
</dbReference>
<evidence type="ECO:0000313" key="4">
    <source>
        <dbReference type="Proteomes" id="UP000316215"/>
    </source>
</evidence>
<dbReference type="AlphaFoldDB" id="A0A514JYW2"/>
<organism evidence="3 4">
    <name type="scientific">Streptomyces calvus</name>
    <dbReference type="NCBI Taxonomy" id="67282"/>
    <lineage>
        <taxon>Bacteria</taxon>
        <taxon>Bacillati</taxon>
        <taxon>Actinomycetota</taxon>
        <taxon>Actinomycetes</taxon>
        <taxon>Kitasatosporales</taxon>
        <taxon>Streptomycetaceae</taxon>
        <taxon>Streptomyces</taxon>
    </lineage>
</organism>
<dbReference type="GO" id="GO:0005737">
    <property type="term" value="C:cytoplasm"/>
    <property type="evidence" value="ECO:0007669"/>
    <property type="project" value="TreeGrafter"/>
</dbReference>
<gene>
    <name evidence="3" type="ORF">CD934_30495</name>
</gene>
<dbReference type="InterPro" id="IPR011600">
    <property type="entry name" value="Pept_C14_caspase"/>
</dbReference>
<name>A0A514JYW2_9ACTN</name>
<evidence type="ECO:0000313" key="3">
    <source>
        <dbReference type="EMBL" id="QDI72545.1"/>
    </source>
</evidence>
<reference evidence="3 4" key="1">
    <citation type="submission" date="2017-07" db="EMBL/GenBank/DDBJ databases">
        <title>The Complete Genome of Streptomyces asterosporus-ZSY.</title>
        <authorList>
            <person name="Zhang S."/>
        </authorList>
    </citation>
    <scope>NUCLEOTIDE SEQUENCE [LARGE SCALE GENOMIC DNA]</scope>
    <source>
        <strain evidence="3 4">DSM 41452</strain>
    </source>
</reference>
<accession>A0A514JYW2</accession>
<protein>
    <recommendedName>
        <fullName evidence="2">Peptidase C14 caspase domain-containing protein</fullName>
    </recommendedName>
</protein>
<dbReference type="GO" id="GO:0006508">
    <property type="term" value="P:proteolysis"/>
    <property type="evidence" value="ECO:0007669"/>
    <property type="project" value="InterPro"/>
</dbReference>
<proteinExistence type="predicted"/>
<dbReference type="PANTHER" id="PTHR48104">
    <property type="entry name" value="METACASPASE-4"/>
    <property type="match status" value="1"/>
</dbReference>
<feature type="region of interest" description="Disordered" evidence="1">
    <location>
        <begin position="314"/>
        <end position="337"/>
    </location>
</feature>
<dbReference type="PANTHER" id="PTHR48104:SF30">
    <property type="entry name" value="METACASPASE-1"/>
    <property type="match status" value="1"/>
</dbReference>
<dbReference type="EMBL" id="CP022310">
    <property type="protein sequence ID" value="QDI72545.1"/>
    <property type="molecule type" value="Genomic_DNA"/>
</dbReference>
<sequence>MTHRALLVGIDEYPDPANRLNSCIADTAAFKQLLGELGFDDSEIRVLHDADATLDRTREGLDWLCQGAHPDDRRVFFQSSHGYRYLKGDVMTEVLCCYDDFLEDGELVRRTAGLPPGVLTVILDACHSGGMEKTCFVDAAPRLVRAKVFMPPPEKALSKANALTACRAVKPFGRPALRDESSLVFNFANSPGKAFVPKGVVPGTGELNGILITACRADQTAAAGSAVTGWLSAFTYAFLRDVGDATPVADVVSRAADRLASLNMSQTPCIFAPSGREEQLARTLISMNGVSKEMIAKVEDLLKSASAAADAADAAVKSPSSGSGGSATKGTSTMTTTPTVEKAVDSFLGELKKASTKTSGKDFVSGDGWLADVQRCSAILAPAFAAAMPPSGKAPVIRQPLENPENLGNPKFWDAIFDAGRVLIPAVIDELTKSGGSVGGGKAPQADGAGVHAEIAQRIPSEFRGNDKFFGLVETLVSVAVPLAIEAFSKDYTPFKKDYRPGTDQQIELPLPAGLSQEERKNWLSAALDVAADCLPPLIRALS</sequence>
<dbReference type="KEGG" id="sast:CD934_30495"/>
<dbReference type="InterPro" id="IPR029030">
    <property type="entry name" value="Caspase-like_dom_sf"/>
</dbReference>
<keyword evidence="4" id="KW-1185">Reference proteome</keyword>
<dbReference type="RefSeq" id="WP_142233689.1">
    <property type="nucleotide sequence ID" value="NZ_CP022310.1"/>
</dbReference>